<organism evidence="3 4">
    <name type="scientific">Lactarius akahatsu</name>
    <dbReference type="NCBI Taxonomy" id="416441"/>
    <lineage>
        <taxon>Eukaryota</taxon>
        <taxon>Fungi</taxon>
        <taxon>Dikarya</taxon>
        <taxon>Basidiomycota</taxon>
        <taxon>Agaricomycotina</taxon>
        <taxon>Agaricomycetes</taxon>
        <taxon>Russulales</taxon>
        <taxon>Russulaceae</taxon>
        <taxon>Lactarius</taxon>
    </lineage>
</organism>
<gene>
    <name evidence="3" type="ORF">EDB92DRAFT_1935874</name>
</gene>
<dbReference type="InterPro" id="IPR036812">
    <property type="entry name" value="NAD(P)_OxRdtase_dom_sf"/>
</dbReference>
<dbReference type="SUPFAM" id="SSF51430">
    <property type="entry name" value="NAD(P)-linked oxidoreductase"/>
    <property type="match status" value="1"/>
</dbReference>
<evidence type="ECO:0000259" key="2">
    <source>
        <dbReference type="Pfam" id="PF00248"/>
    </source>
</evidence>
<evidence type="ECO:0000313" key="3">
    <source>
        <dbReference type="EMBL" id="KAH8988196.1"/>
    </source>
</evidence>
<comment type="caution">
    <text evidence="3">The sequence shown here is derived from an EMBL/GenBank/DDBJ whole genome shotgun (WGS) entry which is preliminary data.</text>
</comment>
<sequence>MTPAARVPAICGAATFGLAGRSGSISDPADAQKFIDLLVSQGHNAVDAARTYGDGTTEQVICRVWPDNPGDHSSARLKELVQESVIALNGVKIRTLYLHKPDRSVPFAETVGAIDELYKRGIFESFGLSNYLSWEVSEIVTICRLNGYVAPTVYQGIYNFIDRVNEAELFPCLRRFGIRFAAFSPLAGGLLTDRITDLALLETNFRFNTEKGIPWYRTRYARAPAVLQRFQPFLATHKLTLSEVAARWLVHHSQMRPDDHGIIYGASKLPQLEESLANHAKGPLPAEVVAAVDNIWLELSPFVPTYGM</sequence>
<proteinExistence type="predicted"/>
<evidence type="ECO:0000313" key="4">
    <source>
        <dbReference type="Proteomes" id="UP001201163"/>
    </source>
</evidence>
<dbReference type="GO" id="GO:0016491">
    <property type="term" value="F:oxidoreductase activity"/>
    <property type="evidence" value="ECO:0007669"/>
    <property type="project" value="UniProtKB-KW"/>
</dbReference>
<name>A0AAD4LHX8_9AGAM</name>
<evidence type="ECO:0000256" key="1">
    <source>
        <dbReference type="ARBA" id="ARBA00023002"/>
    </source>
</evidence>
<dbReference type="Gene3D" id="3.20.20.100">
    <property type="entry name" value="NADP-dependent oxidoreductase domain"/>
    <property type="match status" value="1"/>
</dbReference>
<reference evidence="3" key="1">
    <citation type="submission" date="2022-01" db="EMBL/GenBank/DDBJ databases">
        <title>Comparative genomics reveals a dynamic genome evolution in the ectomycorrhizal milk-cap (Lactarius) mushrooms.</title>
        <authorList>
            <consortium name="DOE Joint Genome Institute"/>
            <person name="Lebreton A."/>
            <person name="Tang N."/>
            <person name="Kuo A."/>
            <person name="LaButti K."/>
            <person name="Drula E."/>
            <person name="Barry K."/>
            <person name="Clum A."/>
            <person name="Lipzen A."/>
            <person name="Mousain D."/>
            <person name="Ng V."/>
            <person name="Wang R."/>
            <person name="Wang X."/>
            <person name="Dai Y."/>
            <person name="Henrissat B."/>
            <person name="Grigoriev I.V."/>
            <person name="Guerin-Laguette A."/>
            <person name="Yu F."/>
            <person name="Martin F.M."/>
        </authorList>
    </citation>
    <scope>NUCLEOTIDE SEQUENCE</scope>
    <source>
        <strain evidence="3">QP</strain>
    </source>
</reference>
<dbReference type="PANTHER" id="PTHR43364:SF4">
    <property type="entry name" value="NAD(P)-LINKED OXIDOREDUCTASE SUPERFAMILY PROTEIN"/>
    <property type="match status" value="1"/>
</dbReference>
<dbReference type="Proteomes" id="UP001201163">
    <property type="component" value="Unassembled WGS sequence"/>
</dbReference>
<accession>A0AAD4LHX8</accession>
<feature type="domain" description="NADP-dependent oxidoreductase" evidence="2">
    <location>
        <begin position="15"/>
        <end position="296"/>
    </location>
</feature>
<dbReference type="InterPro" id="IPR050523">
    <property type="entry name" value="AKR_Detox_Biosynth"/>
</dbReference>
<dbReference type="Pfam" id="PF00248">
    <property type="entry name" value="Aldo_ket_red"/>
    <property type="match status" value="1"/>
</dbReference>
<dbReference type="PANTHER" id="PTHR43364">
    <property type="entry name" value="NADH-SPECIFIC METHYLGLYOXAL REDUCTASE-RELATED"/>
    <property type="match status" value="1"/>
</dbReference>
<dbReference type="EMBL" id="JAKELL010000043">
    <property type="protein sequence ID" value="KAH8988196.1"/>
    <property type="molecule type" value="Genomic_DNA"/>
</dbReference>
<dbReference type="AlphaFoldDB" id="A0AAD4LHX8"/>
<protein>
    <submittedName>
        <fullName evidence="3">Aflatoxin B1-aldehyde reductase</fullName>
    </submittedName>
</protein>
<keyword evidence="4" id="KW-1185">Reference proteome</keyword>
<keyword evidence="1" id="KW-0560">Oxidoreductase</keyword>
<dbReference type="InterPro" id="IPR023210">
    <property type="entry name" value="NADP_OxRdtase_dom"/>
</dbReference>